<proteinExistence type="predicted"/>
<feature type="domain" description="Glycosyltransferase RgtA/B/C/D-like" evidence="2">
    <location>
        <begin position="85"/>
        <end position="217"/>
    </location>
</feature>
<dbReference type="InterPro" id="IPR038731">
    <property type="entry name" value="RgtA/B/C-like"/>
</dbReference>
<feature type="transmembrane region" description="Helical" evidence="1">
    <location>
        <begin position="133"/>
        <end position="151"/>
    </location>
</feature>
<evidence type="ECO:0000313" key="4">
    <source>
        <dbReference type="Proteomes" id="UP000305517"/>
    </source>
</evidence>
<dbReference type="GO" id="GO:0016740">
    <property type="term" value="F:transferase activity"/>
    <property type="evidence" value="ECO:0007669"/>
    <property type="project" value="UniProtKB-KW"/>
</dbReference>
<feature type="transmembrane region" description="Helical" evidence="1">
    <location>
        <begin position="186"/>
        <end position="219"/>
    </location>
</feature>
<feature type="transmembrane region" description="Helical" evidence="1">
    <location>
        <begin position="347"/>
        <end position="368"/>
    </location>
</feature>
<dbReference type="EMBL" id="VAJM01000002">
    <property type="protein sequence ID" value="TLM95261.1"/>
    <property type="molecule type" value="Genomic_DNA"/>
</dbReference>
<dbReference type="OrthoDB" id="1121601at2"/>
<keyword evidence="1" id="KW-0472">Membrane</keyword>
<keyword evidence="1" id="KW-0812">Transmembrane</keyword>
<feature type="transmembrane region" description="Helical" evidence="1">
    <location>
        <begin position="16"/>
        <end position="36"/>
    </location>
</feature>
<keyword evidence="1" id="KW-1133">Transmembrane helix</keyword>
<gene>
    <name evidence="3" type="ORF">FDY95_05595</name>
</gene>
<feature type="transmembrane region" description="Helical" evidence="1">
    <location>
        <begin position="231"/>
        <end position="248"/>
    </location>
</feature>
<keyword evidence="4" id="KW-1185">Reference proteome</keyword>
<feature type="transmembrane region" description="Helical" evidence="1">
    <location>
        <begin position="290"/>
        <end position="310"/>
    </location>
</feature>
<feature type="transmembrane region" description="Helical" evidence="1">
    <location>
        <begin position="157"/>
        <end position="174"/>
    </location>
</feature>
<feature type="transmembrane region" description="Helical" evidence="1">
    <location>
        <begin position="106"/>
        <end position="126"/>
    </location>
</feature>
<comment type="caution">
    <text evidence="3">The sequence shown here is derived from an EMBL/GenBank/DDBJ whole genome shotgun (WGS) entry which is preliminary data.</text>
</comment>
<dbReference type="Pfam" id="PF13231">
    <property type="entry name" value="PMT_2"/>
    <property type="match status" value="1"/>
</dbReference>
<dbReference type="AlphaFoldDB" id="A0A5R8WU13"/>
<feature type="transmembrane region" description="Helical" evidence="1">
    <location>
        <begin position="316"/>
        <end position="335"/>
    </location>
</feature>
<accession>A0A5R8WU13</accession>
<name>A0A5R8WU13_9BACT</name>
<evidence type="ECO:0000256" key="1">
    <source>
        <dbReference type="SAM" id="Phobius"/>
    </source>
</evidence>
<organism evidence="3 4">
    <name type="scientific">Hymenobacter jeollabukensis</name>
    <dbReference type="NCBI Taxonomy" id="2025313"/>
    <lineage>
        <taxon>Bacteria</taxon>
        <taxon>Pseudomonadati</taxon>
        <taxon>Bacteroidota</taxon>
        <taxon>Cytophagia</taxon>
        <taxon>Cytophagales</taxon>
        <taxon>Hymenobacteraceae</taxon>
        <taxon>Hymenobacter</taxon>
    </lineage>
</organism>
<evidence type="ECO:0000259" key="2">
    <source>
        <dbReference type="Pfam" id="PF13231"/>
    </source>
</evidence>
<protein>
    <submittedName>
        <fullName evidence="3">Glycosyltransferase family 39 protein</fullName>
    </submittedName>
</protein>
<sequence>MSFFSSANRQLKTHPYHIGAAVFFVALGAFFYWPFITAMPSGMHSWAQGDRLALAINFYDYGFDFWHPRTSSLVSIGGITGVEFPIQAYLAALIGGVFGRDAINPAFRLLDIACALVGFFYLFRLVFERTGHFVAALLPACFLLGSPVVGFYSGNYLPDPASLALSFVGYYYWLRFIEHRLFRDMLVALAVLTLAALIKTTTALFLAAVLGLTLVWGFFEPPLMNGRQRRWFVGLAAVSVGLIVGYFLHNQALNTYYQSWQFLAQLMPIKDDDSLHTVTRAVRGWMWREYGTVTQYRMLLASAALLFVFARTNLRRFLPLVLLLLPALAIGYTFFWMMGEQLPIHDYYVIASFVPAALLLLLLALLNLGRFGGWFRWVSSVGLAVLCFVLLRDGYKHLHQRMEDDTYAWLQEGGARLDESGVPKKAMVLILGTEVINTPLVYADRRGRTLSAVPADATPQYLTELMARDSLEYVLMPQDFYTGMVQHHTTLPTAFAPVMQQPFVVLRRLDMRQPW</sequence>
<reference evidence="3 4" key="1">
    <citation type="submission" date="2019-05" db="EMBL/GenBank/DDBJ databases">
        <title>Hymenobacter edaphi sp. nov., isolated from abandoned arsenic-contaminated farmland soil.</title>
        <authorList>
            <person name="Nie L."/>
        </authorList>
    </citation>
    <scope>NUCLEOTIDE SEQUENCE [LARGE SCALE GENOMIC DNA]</scope>
    <source>
        <strain evidence="3 4">1-3-3-8</strain>
    </source>
</reference>
<keyword evidence="3" id="KW-0808">Transferase</keyword>
<dbReference type="Proteomes" id="UP000305517">
    <property type="component" value="Unassembled WGS sequence"/>
</dbReference>
<feature type="transmembrane region" description="Helical" evidence="1">
    <location>
        <begin position="374"/>
        <end position="391"/>
    </location>
</feature>
<evidence type="ECO:0000313" key="3">
    <source>
        <dbReference type="EMBL" id="TLM95261.1"/>
    </source>
</evidence>